<keyword evidence="5" id="KW-0067">ATP-binding</keyword>
<dbReference type="AlphaFoldDB" id="A0A0F8ZUY9"/>
<dbReference type="Gene3D" id="3.40.50.2020">
    <property type="match status" value="1"/>
</dbReference>
<feature type="domain" description="Phosphoribosyltransferase" evidence="7">
    <location>
        <begin position="55"/>
        <end position="122"/>
    </location>
</feature>
<evidence type="ECO:0000256" key="5">
    <source>
        <dbReference type="ARBA" id="ARBA00022840"/>
    </source>
</evidence>
<name>A0A0F8ZUY9_9ZZZZ</name>
<evidence type="ECO:0000256" key="1">
    <source>
        <dbReference type="ARBA" id="ARBA00013247"/>
    </source>
</evidence>
<dbReference type="GO" id="GO:0002189">
    <property type="term" value="C:ribose phosphate diphosphokinase complex"/>
    <property type="evidence" value="ECO:0007669"/>
    <property type="project" value="TreeGrafter"/>
</dbReference>
<dbReference type="GO" id="GO:0005737">
    <property type="term" value="C:cytoplasm"/>
    <property type="evidence" value="ECO:0007669"/>
    <property type="project" value="TreeGrafter"/>
</dbReference>
<evidence type="ECO:0000256" key="4">
    <source>
        <dbReference type="ARBA" id="ARBA00022777"/>
    </source>
</evidence>
<dbReference type="GO" id="GO:0016301">
    <property type="term" value="F:kinase activity"/>
    <property type="evidence" value="ECO:0007669"/>
    <property type="project" value="UniProtKB-KW"/>
</dbReference>
<comment type="catalytic activity">
    <reaction evidence="6">
        <text>D-ribose 5-phosphate + ATP = 5-phospho-alpha-D-ribose 1-diphosphate + AMP + H(+)</text>
        <dbReference type="Rhea" id="RHEA:15609"/>
        <dbReference type="ChEBI" id="CHEBI:15378"/>
        <dbReference type="ChEBI" id="CHEBI:30616"/>
        <dbReference type="ChEBI" id="CHEBI:58017"/>
        <dbReference type="ChEBI" id="CHEBI:78346"/>
        <dbReference type="ChEBI" id="CHEBI:456215"/>
        <dbReference type="EC" id="2.7.6.1"/>
    </reaction>
</comment>
<dbReference type="GO" id="GO:0005524">
    <property type="term" value="F:ATP binding"/>
    <property type="evidence" value="ECO:0007669"/>
    <property type="project" value="UniProtKB-KW"/>
</dbReference>
<keyword evidence="4" id="KW-0418">Kinase</keyword>
<dbReference type="EC" id="2.7.6.1" evidence="1"/>
<proteinExistence type="predicted"/>
<protein>
    <recommendedName>
        <fullName evidence="1">ribose-phosphate diphosphokinase</fullName>
        <ecNumber evidence="1">2.7.6.1</ecNumber>
    </recommendedName>
</protein>
<feature type="non-terminal residue" evidence="8">
    <location>
        <position position="1"/>
    </location>
</feature>
<evidence type="ECO:0000256" key="6">
    <source>
        <dbReference type="ARBA" id="ARBA00049535"/>
    </source>
</evidence>
<reference evidence="8" key="1">
    <citation type="journal article" date="2015" name="Nature">
        <title>Complex archaea that bridge the gap between prokaryotes and eukaryotes.</title>
        <authorList>
            <person name="Spang A."/>
            <person name="Saw J.H."/>
            <person name="Jorgensen S.L."/>
            <person name="Zaremba-Niedzwiedzka K."/>
            <person name="Martijn J."/>
            <person name="Lind A.E."/>
            <person name="van Eijk R."/>
            <person name="Schleper C."/>
            <person name="Guy L."/>
            <person name="Ettema T.J."/>
        </authorList>
    </citation>
    <scope>NUCLEOTIDE SEQUENCE</scope>
</reference>
<dbReference type="GO" id="GO:0004749">
    <property type="term" value="F:ribose phosphate diphosphokinase activity"/>
    <property type="evidence" value="ECO:0007669"/>
    <property type="project" value="UniProtKB-EC"/>
</dbReference>
<evidence type="ECO:0000313" key="8">
    <source>
        <dbReference type="EMBL" id="KKK63746.1"/>
    </source>
</evidence>
<dbReference type="InterPro" id="IPR029057">
    <property type="entry name" value="PRTase-like"/>
</dbReference>
<dbReference type="GO" id="GO:0000287">
    <property type="term" value="F:magnesium ion binding"/>
    <property type="evidence" value="ECO:0007669"/>
    <property type="project" value="InterPro"/>
</dbReference>
<evidence type="ECO:0000259" key="7">
    <source>
        <dbReference type="Pfam" id="PF00156"/>
    </source>
</evidence>
<evidence type="ECO:0000256" key="3">
    <source>
        <dbReference type="ARBA" id="ARBA00022741"/>
    </source>
</evidence>
<keyword evidence="2" id="KW-0808">Transferase</keyword>
<dbReference type="PANTHER" id="PTHR10210">
    <property type="entry name" value="RIBOSE-PHOSPHATE DIPHOSPHOKINASE FAMILY MEMBER"/>
    <property type="match status" value="1"/>
</dbReference>
<dbReference type="InterPro" id="IPR000836">
    <property type="entry name" value="PRTase_dom"/>
</dbReference>
<organism evidence="8">
    <name type="scientific">marine sediment metagenome</name>
    <dbReference type="NCBI Taxonomy" id="412755"/>
    <lineage>
        <taxon>unclassified sequences</taxon>
        <taxon>metagenomes</taxon>
        <taxon>ecological metagenomes</taxon>
    </lineage>
</organism>
<sequence>VILDPHSNVSVNFLGAQIGMPNIGEVLAKYDPEDTVIIQPDAGAKDRVRALTPLAFEIVVCRKSREQSSGRLSGFTVLEPERVKGKRCLIIDDICDGGGTFVGLAEILRVHGADSVDLFVTHGIFSKGRALKGITNIYSTDSFNGVIHPKDDIRTMEGWPFCTCTWGGKPQDGHRSTCPVYRRA</sequence>
<evidence type="ECO:0000256" key="2">
    <source>
        <dbReference type="ARBA" id="ARBA00022679"/>
    </source>
</evidence>
<dbReference type="SUPFAM" id="SSF53271">
    <property type="entry name" value="PRTase-like"/>
    <property type="match status" value="1"/>
</dbReference>
<dbReference type="GO" id="GO:0006015">
    <property type="term" value="P:5-phosphoribose 1-diphosphate biosynthetic process"/>
    <property type="evidence" value="ECO:0007669"/>
    <property type="project" value="TreeGrafter"/>
</dbReference>
<dbReference type="PANTHER" id="PTHR10210:SF32">
    <property type="entry name" value="RIBOSE-PHOSPHATE PYROPHOSPHOKINASE 2"/>
    <property type="match status" value="1"/>
</dbReference>
<dbReference type="InterPro" id="IPR005946">
    <property type="entry name" value="Rib-P_diPkinase"/>
</dbReference>
<dbReference type="Pfam" id="PF00156">
    <property type="entry name" value="Pribosyltran"/>
    <property type="match status" value="1"/>
</dbReference>
<gene>
    <name evidence="8" type="ORF">LCGC14_2991170</name>
</gene>
<dbReference type="GO" id="GO:0006164">
    <property type="term" value="P:purine nucleotide biosynthetic process"/>
    <property type="evidence" value="ECO:0007669"/>
    <property type="project" value="TreeGrafter"/>
</dbReference>
<dbReference type="CDD" id="cd06223">
    <property type="entry name" value="PRTases_typeI"/>
    <property type="match status" value="1"/>
</dbReference>
<comment type="caution">
    <text evidence="8">The sequence shown here is derived from an EMBL/GenBank/DDBJ whole genome shotgun (WGS) entry which is preliminary data.</text>
</comment>
<dbReference type="EMBL" id="LAZR01061353">
    <property type="protein sequence ID" value="KKK63746.1"/>
    <property type="molecule type" value="Genomic_DNA"/>
</dbReference>
<keyword evidence="3" id="KW-0547">Nucleotide-binding</keyword>
<accession>A0A0F8ZUY9</accession>